<dbReference type="Pfam" id="PF24931">
    <property type="entry name" value="ACT_ACR9_3rd"/>
    <property type="match status" value="1"/>
</dbReference>
<dbReference type="Gene3D" id="3.30.70.260">
    <property type="match status" value="2"/>
</dbReference>
<protein>
    <recommendedName>
        <fullName evidence="2">ACT domain-containing protein ACR</fullName>
    </recommendedName>
    <alternativeName>
        <fullName evidence="2">Protein ACT DOMAIN REPEATS</fullName>
    </alternativeName>
</protein>
<dbReference type="PANTHER" id="PTHR31096:SF5">
    <property type="entry name" value="ACT DOMAIN-CONTAINING PROTEIN ACR3"/>
    <property type="match status" value="1"/>
</dbReference>
<organism evidence="4 5">
    <name type="scientific">Vanilla planifolia</name>
    <name type="common">Vanilla</name>
    <dbReference type="NCBI Taxonomy" id="51239"/>
    <lineage>
        <taxon>Eukaryota</taxon>
        <taxon>Viridiplantae</taxon>
        <taxon>Streptophyta</taxon>
        <taxon>Embryophyta</taxon>
        <taxon>Tracheophyta</taxon>
        <taxon>Spermatophyta</taxon>
        <taxon>Magnoliopsida</taxon>
        <taxon>Liliopsida</taxon>
        <taxon>Asparagales</taxon>
        <taxon>Orchidaceae</taxon>
        <taxon>Vanilloideae</taxon>
        <taxon>Vanilleae</taxon>
        <taxon>Vanilla</taxon>
    </lineage>
</organism>
<evidence type="ECO:0000256" key="1">
    <source>
        <dbReference type="ARBA" id="ARBA00022737"/>
    </source>
</evidence>
<dbReference type="InterPro" id="IPR040217">
    <property type="entry name" value="ACR1-12"/>
</dbReference>
<feature type="domain" description="ACT" evidence="3">
    <location>
        <begin position="130"/>
        <end position="210"/>
    </location>
</feature>
<dbReference type="PANTHER" id="PTHR31096">
    <property type="entry name" value="ACT DOMAIN-CONTAINING PROTEIN ACR4-RELATED"/>
    <property type="match status" value="1"/>
</dbReference>
<dbReference type="GO" id="GO:0016597">
    <property type="term" value="F:amino acid binding"/>
    <property type="evidence" value="ECO:0007669"/>
    <property type="project" value="UniProtKB-UniRule"/>
</dbReference>
<dbReference type="Pfam" id="PF01842">
    <property type="entry name" value="ACT"/>
    <property type="match status" value="3"/>
</dbReference>
<proteinExistence type="predicted"/>
<evidence type="ECO:0000256" key="2">
    <source>
        <dbReference type="RuleBase" id="RU369043"/>
    </source>
</evidence>
<keyword evidence="5" id="KW-1185">Reference proteome</keyword>
<dbReference type="CDD" id="cd04925">
    <property type="entry name" value="ACT_ACR_2"/>
    <property type="match status" value="1"/>
</dbReference>
<accession>A0A835PAJ5</accession>
<dbReference type="EMBL" id="JADCNL010000136">
    <property type="protein sequence ID" value="KAG0450095.1"/>
    <property type="molecule type" value="Genomic_DNA"/>
</dbReference>
<dbReference type="SUPFAM" id="SSF55021">
    <property type="entry name" value="ACT-like"/>
    <property type="match status" value="4"/>
</dbReference>
<feature type="domain" description="ACT" evidence="3">
    <location>
        <begin position="36"/>
        <end position="115"/>
    </location>
</feature>
<dbReference type="AlphaFoldDB" id="A0A835PAJ5"/>
<sequence>MVHNWPYFDPDYENLSQCINPPRVCIDNFSCNDCTLVKVDSVNKPGILLEVVQVLSDLDLTIPKAYITSDGLWFVDVFHVTDHQGRKINDTKTIEHIEKALGPEGNLLGIKGGTWSGKTVGVHSIGDYNAIELVGTDRPGLLSEIFAVLADMHCNVLAAEVWTYNMRVACVFYVNDEATSKAVSDLSRLSMMEEQLKNLLRAWGDDVRGSRINFNMSSIHLGRRLHQLMSADKDYGGDGKLDGKSVTDNPVITIDSCEDKGYSVVNVRCKDRPKLLFDILCTLTDMQFVVFHASISSDGTYALQELYIRQKDGCMLDKEEEKEIVVKCLEAAILRRVTEGFSLEICGRDRVGLLSDVTRVLREHGLSVSRADVSTVGEQAMNVFYVRDASGNPVEMKTIEALGREIGQTVMLNVKRVPPSNLKVAEPSWLSKASFFLWRLPWEDLALIQIGVYPFIQFILFLKTLVLQTTWDTSFSLHAGLGY</sequence>
<dbReference type="PROSITE" id="PS51671">
    <property type="entry name" value="ACT"/>
    <property type="match status" value="3"/>
</dbReference>
<comment type="caution">
    <text evidence="4">The sequence shown here is derived from an EMBL/GenBank/DDBJ whole genome shotgun (WGS) entry which is preliminary data.</text>
</comment>
<dbReference type="InterPro" id="IPR045865">
    <property type="entry name" value="ACT-like_dom_sf"/>
</dbReference>
<evidence type="ECO:0000313" key="4">
    <source>
        <dbReference type="EMBL" id="KAG0450095.1"/>
    </source>
</evidence>
<name>A0A835PAJ5_VANPL</name>
<dbReference type="CDD" id="cd04897">
    <property type="entry name" value="ACT_ACR_3"/>
    <property type="match status" value="1"/>
</dbReference>
<evidence type="ECO:0000259" key="3">
    <source>
        <dbReference type="PROSITE" id="PS51671"/>
    </source>
</evidence>
<evidence type="ECO:0000313" key="5">
    <source>
        <dbReference type="Proteomes" id="UP000636800"/>
    </source>
</evidence>
<dbReference type="InterPro" id="IPR002912">
    <property type="entry name" value="ACT_dom"/>
</dbReference>
<dbReference type="OrthoDB" id="6500128at2759"/>
<comment type="function">
    <text evidence="2">Binds amino acids.</text>
</comment>
<reference evidence="4 5" key="1">
    <citation type="journal article" date="2020" name="Nat. Food">
        <title>A phased Vanilla planifolia genome enables genetic improvement of flavour and production.</title>
        <authorList>
            <person name="Hasing T."/>
            <person name="Tang H."/>
            <person name="Brym M."/>
            <person name="Khazi F."/>
            <person name="Huang T."/>
            <person name="Chambers A.H."/>
        </authorList>
    </citation>
    <scope>NUCLEOTIDE SEQUENCE [LARGE SCALE GENOMIC DNA]</scope>
    <source>
        <tissue evidence="4">Leaf</tissue>
    </source>
</reference>
<gene>
    <name evidence="4" type="ORF">HPP92_027070</name>
</gene>
<keyword evidence="1 2" id="KW-0677">Repeat</keyword>
<feature type="domain" description="ACT" evidence="3">
    <location>
        <begin position="342"/>
        <end position="419"/>
    </location>
</feature>
<dbReference type="Proteomes" id="UP000636800">
    <property type="component" value="Unassembled WGS sequence"/>
</dbReference>